<dbReference type="Pfam" id="PF00975">
    <property type="entry name" value="Thioesterase"/>
    <property type="match status" value="1"/>
</dbReference>
<dbReference type="InterPro" id="IPR045851">
    <property type="entry name" value="AMP-bd_C_sf"/>
</dbReference>
<dbReference type="RefSeq" id="WP_273576006.1">
    <property type="nucleotide sequence ID" value="NZ_JAQRFN010000013.1"/>
</dbReference>
<evidence type="ECO:0000256" key="2">
    <source>
        <dbReference type="ARBA" id="ARBA00022450"/>
    </source>
</evidence>
<dbReference type="InterPro" id="IPR010071">
    <property type="entry name" value="AA_adenyl_dom"/>
</dbReference>
<organism evidence="6 7">
    <name type="scientific">Xenorhabdus anantnagensis</name>
    <dbReference type="NCBI Taxonomy" id="3025875"/>
    <lineage>
        <taxon>Bacteria</taxon>
        <taxon>Pseudomonadati</taxon>
        <taxon>Pseudomonadota</taxon>
        <taxon>Gammaproteobacteria</taxon>
        <taxon>Enterobacterales</taxon>
        <taxon>Morganellaceae</taxon>
        <taxon>Xenorhabdus</taxon>
    </lineage>
</organism>
<comment type="cofactor">
    <cofactor evidence="1">
        <name>pantetheine 4'-phosphate</name>
        <dbReference type="ChEBI" id="CHEBI:47942"/>
    </cofactor>
</comment>
<dbReference type="InterPro" id="IPR000873">
    <property type="entry name" value="AMP-dep_synth/lig_dom"/>
</dbReference>
<protein>
    <submittedName>
        <fullName evidence="6">Amino acid adenylation domain-containing protein</fullName>
    </submittedName>
</protein>
<keyword evidence="3" id="KW-0597">Phosphoprotein</keyword>
<dbReference type="Gene3D" id="2.30.38.10">
    <property type="entry name" value="Luciferase, Domain 3"/>
    <property type="match status" value="2"/>
</dbReference>
<dbReference type="SUPFAM" id="SSF47336">
    <property type="entry name" value="ACP-like"/>
    <property type="match status" value="2"/>
</dbReference>
<keyword evidence="2" id="KW-0596">Phosphopantetheine</keyword>
<dbReference type="Pfam" id="PF00550">
    <property type="entry name" value="PP-binding"/>
    <property type="match status" value="2"/>
</dbReference>
<dbReference type="InterPro" id="IPR010060">
    <property type="entry name" value="NRPS_synth"/>
</dbReference>
<dbReference type="CDD" id="cd05930">
    <property type="entry name" value="A_NRPS"/>
    <property type="match status" value="1"/>
</dbReference>
<evidence type="ECO:0000313" key="6">
    <source>
        <dbReference type="EMBL" id="MDC9597446.1"/>
    </source>
</evidence>
<keyword evidence="7" id="KW-1185">Reference proteome</keyword>
<evidence type="ECO:0000256" key="3">
    <source>
        <dbReference type="ARBA" id="ARBA00022553"/>
    </source>
</evidence>
<dbReference type="Pfam" id="PF00668">
    <property type="entry name" value="Condensation"/>
    <property type="match status" value="3"/>
</dbReference>
<name>A0ABT5LSP9_9GAMM</name>
<gene>
    <name evidence="6" type="ORF">PSI14_11425</name>
</gene>
<evidence type="ECO:0000256" key="4">
    <source>
        <dbReference type="ARBA" id="ARBA00022737"/>
    </source>
</evidence>
<dbReference type="PANTHER" id="PTHR45527">
    <property type="entry name" value="NONRIBOSOMAL PEPTIDE SYNTHETASE"/>
    <property type="match status" value="1"/>
</dbReference>
<sequence length="2899" mass="325230">MPNVLQLSEIKSVNLTLPLVAAQPGIWMADQLASHRNVFTIAHYIEIKGKLDRSLFDVAIRQGLAEADTVHARYFMNEQGDTVQQIPAFCHVQQVIAPEWLDFTLEQGENRSQALMQADLAAELPADGERPLYRQVIMKIGAQPERWFWYQRFHHLMLDGFSFEALTRRIIDIYNALNTGRQPAENPFCSFDLVVKEYQEWEQSPAKAKAAEFWQQHTRERGASVSLSTEEMVNTGTSLPLHHHCYFPLSQFAPSREDNLLRQFPPAEIVMAALCIYFYRMSGEKHLSIGFPFMRRLGSQALCAMGPVVNLLPLQINLNESMTLAGVAKAFVDEMKQVRRYQRYEAEQLRCDLGLSGSKNALYGPVFNYKIYNETLKLDGKPIKTHTLAMGPVDDLEFELCCYDDQLQLVLIANRKKYSEQTLQWHGERISYLLNQLLMQPQQLIAFAPLISPKEQQRLDEWSRGPRIQAPVTGVSVLDLFLLQVERQPDAIAIRCRNEQLSYHQLMTKVMQLARFLLSQGIGAEDVVAIGIPRSVDSIIAILGVLASGAAYIPLDLDYPPERLQLMCDDVQPALLITHLNTLAQMPKAPKVICLDDQQIVAKCSGLSSLPVTDEERREKLCGEHLAYVIYTSGSTGKPKGVMSTYGGLLNLLTSHATYLFGPVIENFYQRHGRRARAGHTASFSFDSSWEPLFCMILGSELYIFDEELRRDAWGVVQQMNLLPIDIMDITPSFLTQLIDSGLLEKGNHQPACIMIGGEAATPRLWELLKQQPQMDIHNYYGPSEYTIDTLGASIQMADQPVIGRPVANTDIWLLDSYLQPVPIGAVGELYLSGAGIARGYLHRPGMTATRFVANPFRHGEVMYRTGDLMRWRPDGLLAFIGRVDHQVKVRGFRVELGEVENALVDLPEVSSAVVIAEPIGATYRLVGYCAVPDGQRRVLPNISALLLAELAKKLPDYMVPSLLMVLETLPISINGKIDRSSLPKPQQLQLPVGRKAENEQEKSICKAFSSLLAVPEVSADDDFFVLGGDSISAMALGTQLRRLGWQLRPRDIFSERTPARMALKMTPVTIAKQALKRIQKGAIDSLPILRWFAESHGINTRFAHGVFIRVPTELQPQHLTQALIALGQAHPVLHAFTRDDQLIVGEFTHEPISVFEATYCSIRQNCEDIETCAEQAFHDAVMCLEPANGQLFHTCLLQQGGDGNDGVSKGLVFVIHHLATDGVSWRILLDELRQGVEAVINGKAINGKNINDKAMTLPAEEYSLHDWNDYLCQNLPQRAAELPFWQQMLNTKTSLLGQRPLDVQRDRQINACTERTLLSGEQTAALLGILPKQYHANIEEVLLTILAMACYRHFNVSQLRFQLESHGRIELDEKGDLARTVGWLTAEYPIVVGLPQTGEYPPADPAEMVRAVKSVLRAVPDRGIGYGLLRYLDQTGQEILATQETPEILFNYLGRFIEADNLWGPQRTKNLFRDAFAVYQDPEMSLNHSLEINLFVDEQGHTPQLVINWQWVDGIFSHQDIAELHHGMAWAADRLIQFARQQPLQAMATLVAAETGLAELEENDLTQLTERYGPLSAVLPLLPLQQGLLFHAQTATEHGSYNSLTRLSLFGSLTVAELRRALSVLVRHHPQLAAKFDTEQYTSPLQLIPIISDDKDYWTLDFHQLPELTAEEEEMALQELEKTELARDLFQQPVAMLHALLVRHGNSSRHTILLNAHHLIVDGWSTPILVQDLLTLLNQSEYALHKPEIRYQNVVRQLLARETEPARQCWQQVLKDVQPTCLFGEQHHTGEVKELEILLEPAMEQQLIGLCQQRGLTLNTLMQGIWSLLLSIHSGSPDVVFGSPVSGRFGQTDGLDQHIGLFSNTLPVRVILDMAQPLLPQLEKLQAQQIQLIEHDNIGLGEIQQIAGTGTLFDTLLVVENYPEVKQNQEEIQNITCQSINNRGYTHYPLTLLVLPGKRLRLLMEYRESVKQPERLAQRIRLLIRQLIEQPEIALREWVLQSVDEVAFIEEINNTYHDLPSVTLHQAVIEQARKTPDNLALLDCHHRLTYQQMRLQTRLLVDRLIEAGVQTGDIVGVALSRSVRLSLALQAILEAGAAWLPLDTGYPDERLTIMLEDAQPRLVITESEHQARFANQAPLLLLNGLLLDQPPNETQQPVHPAANVTPEHTAYIIYTSGSTGKPKGVMVSHQAIVNRLLWMQEAYQLTGNDVVLQKTPCSFDVSVWEFFWPLMTGAQLVMAPPEAHRDPAALFQLIDDYRVTTLHFVPSMLATLIDSLALREQEAPFCHSLRRVFCSGEALSCELAHRYQTLMSAPLHNLYGPTEAAVDVTWQPAFGEALARCSSSGVPIGRPVWNTQLRILDPWLRPVPIGVAGDLYLCGIQLATNYLNRPDLTASRFVADPFASGERMYRTGDIACWSENGEVEYLGRSDEQLKIRGQRIELGEIEQVLLEQPGVAQAAVAARELGKSGQVMGNVDARQLIAWLIPQSGVTLDIAALQQAMMKRLPAYMLPVSYAIQENFPLSANGKLNRKALPLPEKLTTGRLPQAGLESQLAKLFAEILECEMVWADDDFFALGGHSLLAMRLAAEIHRRFNYPVSVGNIIVARSVEKLSALLVHKQTLDKRMLDKRILGERAVDELADEQKQNLAENSGMGEVLPLREGSGPALFCVHPASGFAWQYSGLLRYLEGDWPIIGLQSPRPRGVIAECHSLDAMCIRHLATLRNIQPHGPYYLLGYSLGGMLAQGMAIRLQQEGEEVAFLGLLDAYPPEGQDWGGLSEEEAKQEIAREQAEFMATTEDERDPQLRQEKQAMFEDIVANYQDAVRSLLSAINQKYDGEAALFVAERTLPPDLDVEGTWAPWIRHLKVYRQDCEHVDILSPVSLKQWGPLLNSLLIRITC</sequence>
<dbReference type="Proteomes" id="UP001220225">
    <property type="component" value="Unassembled WGS sequence"/>
</dbReference>
<dbReference type="InterPro" id="IPR029058">
    <property type="entry name" value="AB_hydrolase_fold"/>
</dbReference>
<dbReference type="Gene3D" id="3.40.50.1820">
    <property type="entry name" value="alpha/beta hydrolase"/>
    <property type="match status" value="1"/>
</dbReference>
<dbReference type="InterPro" id="IPR001031">
    <property type="entry name" value="Thioesterase"/>
</dbReference>
<dbReference type="InterPro" id="IPR025110">
    <property type="entry name" value="AMP-bd_C"/>
</dbReference>
<dbReference type="Gene3D" id="3.30.559.30">
    <property type="entry name" value="Nonribosomal peptide synthetase, condensation domain"/>
    <property type="match status" value="3"/>
</dbReference>
<dbReference type="PROSITE" id="PS00455">
    <property type="entry name" value="AMP_BINDING"/>
    <property type="match status" value="2"/>
</dbReference>
<dbReference type="CDD" id="cd17646">
    <property type="entry name" value="A_NRPS_AB3403-like"/>
    <property type="match status" value="1"/>
</dbReference>
<dbReference type="SUPFAM" id="SSF52777">
    <property type="entry name" value="CoA-dependent acyltransferases"/>
    <property type="match status" value="6"/>
</dbReference>
<dbReference type="Pfam" id="PF13193">
    <property type="entry name" value="AMP-binding_C"/>
    <property type="match status" value="2"/>
</dbReference>
<dbReference type="PROSITE" id="PS00012">
    <property type="entry name" value="PHOSPHOPANTETHEINE"/>
    <property type="match status" value="1"/>
</dbReference>
<dbReference type="InterPro" id="IPR036736">
    <property type="entry name" value="ACP-like_sf"/>
</dbReference>
<accession>A0ABT5LSP9</accession>
<feature type="domain" description="Carrier" evidence="5">
    <location>
        <begin position="2545"/>
        <end position="2620"/>
    </location>
</feature>
<dbReference type="EMBL" id="JAQRFN010000013">
    <property type="protein sequence ID" value="MDC9597446.1"/>
    <property type="molecule type" value="Genomic_DNA"/>
</dbReference>
<dbReference type="InterPro" id="IPR001242">
    <property type="entry name" value="Condensation_dom"/>
</dbReference>
<dbReference type="NCBIfam" id="NF003417">
    <property type="entry name" value="PRK04813.1"/>
    <property type="match status" value="2"/>
</dbReference>
<dbReference type="InterPro" id="IPR009081">
    <property type="entry name" value="PP-bd_ACP"/>
</dbReference>
<dbReference type="SUPFAM" id="SSF53474">
    <property type="entry name" value="alpha/beta-Hydrolases"/>
    <property type="match status" value="1"/>
</dbReference>
<evidence type="ECO:0000259" key="5">
    <source>
        <dbReference type="PROSITE" id="PS50075"/>
    </source>
</evidence>
<dbReference type="NCBIfam" id="TIGR01720">
    <property type="entry name" value="NRPS-para261"/>
    <property type="match status" value="1"/>
</dbReference>
<dbReference type="Gene3D" id="3.40.50.980">
    <property type="match status" value="4"/>
</dbReference>
<dbReference type="Gene3D" id="3.30.559.10">
    <property type="entry name" value="Chloramphenicol acetyltransferase-like domain"/>
    <property type="match status" value="3"/>
</dbReference>
<dbReference type="InterPro" id="IPR023213">
    <property type="entry name" value="CAT-like_dom_sf"/>
</dbReference>
<dbReference type="InterPro" id="IPR006162">
    <property type="entry name" value="Ppantetheine_attach_site"/>
</dbReference>
<reference evidence="6 7" key="1">
    <citation type="submission" date="2023-02" db="EMBL/GenBank/DDBJ databases">
        <title>Entomopathogenic bacteria.</title>
        <authorList>
            <person name="Machado R.A."/>
        </authorList>
    </citation>
    <scope>NUCLEOTIDE SEQUENCE [LARGE SCALE GENOMIC DNA]</scope>
    <source>
        <strain evidence="6 7">XENO-2</strain>
    </source>
</reference>
<comment type="caution">
    <text evidence="6">The sequence shown here is derived from an EMBL/GenBank/DDBJ whole genome shotgun (WGS) entry which is preliminary data.</text>
</comment>
<evidence type="ECO:0000313" key="7">
    <source>
        <dbReference type="Proteomes" id="UP001220225"/>
    </source>
</evidence>
<dbReference type="Gene3D" id="1.10.1200.10">
    <property type="entry name" value="ACP-like"/>
    <property type="match status" value="1"/>
</dbReference>
<dbReference type="Pfam" id="PF00501">
    <property type="entry name" value="AMP-binding"/>
    <property type="match status" value="2"/>
</dbReference>
<dbReference type="SUPFAM" id="SSF56801">
    <property type="entry name" value="Acetyl-CoA synthetase-like"/>
    <property type="match status" value="2"/>
</dbReference>
<feature type="domain" description="Carrier" evidence="5">
    <location>
        <begin position="996"/>
        <end position="1070"/>
    </location>
</feature>
<dbReference type="NCBIfam" id="TIGR01733">
    <property type="entry name" value="AA-adenyl-dom"/>
    <property type="match status" value="2"/>
</dbReference>
<evidence type="ECO:0000256" key="1">
    <source>
        <dbReference type="ARBA" id="ARBA00001957"/>
    </source>
</evidence>
<keyword evidence="4" id="KW-0677">Repeat</keyword>
<dbReference type="InterPro" id="IPR020845">
    <property type="entry name" value="AMP-binding_CS"/>
</dbReference>
<dbReference type="Gene3D" id="3.30.300.30">
    <property type="match status" value="2"/>
</dbReference>
<proteinExistence type="predicted"/>
<dbReference type="PROSITE" id="PS50075">
    <property type="entry name" value="CARRIER"/>
    <property type="match status" value="2"/>
</dbReference>
<dbReference type="PANTHER" id="PTHR45527:SF1">
    <property type="entry name" value="FATTY ACID SYNTHASE"/>
    <property type="match status" value="1"/>
</dbReference>